<name>A0A6F8ZE68_9FIRM</name>
<sequence>MDNSRRSVMGMAVSSLLCTPVVYRGRAASFVRLALGHCLWWHGSPRCAEIGSYILAISIPVLIGTRFRVFGAW</sequence>
<reference evidence="1 2" key="1">
    <citation type="submission" date="2020-02" db="EMBL/GenBank/DDBJ databases">
        <authorList>
            <person name="Hogendoorn C."/>
        </authorList>
    </citation>
    <scope>NUCLEOTIDE SEQUENCE [LARGE SCALE GENOMIC DNA]</scope>
    <source>
        <strain evidence="1">R501</strain>
    </source>
</reference>
<protein>
    <submittedName>
        <fullName evidence="1">Uncharacterized protein</fullName>
    </submittedName>
</protein>
<dbReference type="Proteomes" id="UP000503399">
    <property type="component" value="Chromosome"/>
</dbReference>
<gene>
    <name evidence="1" type="ORF">R50_0246</name>
</gene>
<dbReference type="EMBL" id="LR778114">
    <property type="protein sequence ID" value="CAB1127752.1"/>
    <property type="molecule type" value="Genomic_DNA"/>
</dbReference>
<dbReference type="AlphaFoldDB" id="A0A6F8ZE68"/>
<evidence type="ECO:0000313" key="1">
    <source>
        <dbReference type="EMBL" id="CAB1127752.1"/>
    </source>
</evidence>
<organism evidence="1 2">
    <name type="scientific">Candidatus Hydrogenisulfobacillus filiaventi</name>
    <dbReference type="NCBI Taxonomy" id="2707344"/>
    <lineage>
        <taxon>Bacteria</taxon>
        <taxon>Bacillati</taxon>
        <taxon>Bacillota</taxon>
        <taxon>Clostridia</taxon>
        <taxon>Eubacteriales</taxon>
        <taxon>Clostridiales Family XVII. Incertae Sedis</taxon>
        <taxon>Candidatus Hydrogenisulfobacillus</taxon>
    </lineage>
</organism>
<evidence type="ECO:0000313" key="2">
    <source>
        <dbReference type="Proteomes" id="UP000503399"/>
    </source>
</evidence>
<proteinExistence type="predicted"/>
<dbReference type="KEGG" id="hfv:R50_0246"/>
<accession>A0A6F8ZE68</accession>
<keyword evidence="2" id="KW-1185">Reference proteome</keyword>